<dbReference type="AlphaFoldDB" id="A0A2Z2IVU0"/>
<dbReference type="InterPro" id="IPR052520">
    <property type="entry name" value="ATL_DNA_repair"/>
</dbReference>
<dbReference type="Pfam" id="PF01035">
    <property type="entry name" value="DNA_binding_1"/>
    <property type="match status" value="1"/>
</dbReference>
<dbReference type="InterPro" id="IPR036388">
    <property type="entry name" value="WH-like_DNA-bd_sf"/>
</dbReference>
<dbReference type="CDD" id="cd06445">
    <property type="entry name" value="ATase"/>
    <property type="match status" value="1"/>
</dbReference>
<organism evidence="3 4">
    <name type="scientific">Corynebacterium striatum</name>
    <dbReference type="NCBI Taxonomy" id="43770"/>
    <lineage>
        <taxon>Bacteria</taxon>
        <taxon>Bacillati</taxon>
        <taxon>Actinomycetota</taxon>
        <taxon>Actinomycetes</taxon>
        <taxon>Mycobacteriales</taxon>
        <taxon>Corynebacteriaceae</taxon>
        <taxon>Corynebacterium</taxon>
    </lineage>
</organism>
<dbReference type="SUPFAM" id="SSF46767">
    <property type="entry name" value="Methylated DNA-protein cysteine methyltransferase, C-terminal domain"/>
    <property type="match status" value="1"/>
</dbReference>
<gene>
    <name evidence="3" type="ORF">CBE89_00415</name>
</gene>
<keyword evidence="1" id="KW-0227">DNA damage</keyword>
<name>A0A2Z2IVU0_CORST</name>
<evidence type="ECO:0000313" key="3">
    <source>
        <dbReference type="EMBL" id="ART20136.1"/>
    </source>
</evidence>
<dbReference type="PANTHER" id="PTHR42942">
    <property type="entry name" value="6-O-METHYLGUANINE DNA METHYLTRANSFERASE"/>
    <property type="match status" value="1"/>
</dbReference>
<dbReference type="GO" id="GO:0008168">
    <property type="term" value="F:methyltransferase activity"/>
    <property type="evidence" value="ECO:0007669"/>
    <property type="project" value="UniProtKB-KW"/>
</dbReference>
<feature type="domain" description="Methylated-DNA-[protein]-cysteine S-methyltransferase DNA binding" evidence="2">
    <location>
        <begin position="6"/>
        <end position="62"/>
    </location>
</feature>
<evidence type="ECO:0000256" key="1">
    <source>
        <dbReference type="ARBA" id="ARBA00022763"/>
    </source>
</evidence>
<evidence type="ECO:0000259" key="2">
    <source>
        <dbReference type="Pfam" id="PF01035"/>
    </source>
</evidence>
<dbReference type="GO" id="GO:0032259">
    <property type="term" value="P:methylation"/>
    <property type="evidence" value="ECO:0007669"/>
    <property type="project" value="UniProtKB-KW"/>
</dbReference>
<dbReference type="InterPro" id="IPR014048">
    <property type="entry name" value="MethylDNA_cys_MeTrfase_DNA-bd"/>
</dbReference>
<dbReference type="InterPro" id="IPR036217">
    <property type="entry name" value="MethylDNA_cys_MeTrfase_DNAb"/>
</dbReference>
<dbReference type="Proteomes" id="UP000250197">
    <property type="component" value="Chromosome"/>
</dbReference>
<sequence length="97" mass="10915">MKDKVEEVAEVVRRIPAGNVSTYGEVAKVAGCHARYVGWVMRKVPGLPWWRVVRADGTSHAPKRSIPRWEEEEIAHTGARVDMRQHGLDATDLKQLA</sequence>
<evidence type="ECO:0000313" key="4">
    <source>
        <dbReference type="Proteomes" id="UP000250197"/>
    </source>
</evidence>
<dbReference type="Gene3D" id="1.10.10.10">
    <property type="entry name" value="Winged helix-like DNA-binding domain superfamily/Winged helix DNA-binding domain"/>
    <property type="match status" value="1"/>
</dbReference>
<keyword evidence="3" id="KW-0808">Transferase</keyword>
<protein>
    <submittedName>
        <fullName evidence="3">Cysteine methyltransferase</fullName>
    </submittedName>
</protein>
<reference evidence="3 4" key="1">
    <citation type="submission" date="2017-05" db="EMBL/GenBank/DDBJ databases">
        <title>Complete genome sequence of Corynebacterium striatum KC-Na-1 isolated from Neophocaena asiaeorientalis in Korea.</title>
        <authorList>
            <person name="Kim J.H."/>
            <person name="Lee K."/>
        </authorList>
    </citation>
    <scope>NUCLEOTIDE SEQUENCE [LARGE SCALE GENOMIC DNA]</scope>
    <source>
        <strain evidence="3 4">KC-Na-01</strain>
    </source>
</reference>
<dbReference type="KEGG" id="cstr:CBE89_00415"/>
<dbReference type="PANTHER" id="PTHR42942:SF1">
    <property type="entry name" value="ALKYLTRANSFERASE-LIKE PROTEIN 1"/>
    <property type="match status" value="1"/>
</dbReference>
<dbReference type="RefSeq" id="WP_086890365.1">
    <property type="nucleotide sequence ID" value="NZ_CP021252.1"/>
</dbReference>
<dbReference type="GO" id="GO:0006281">
    <property type="term" value="P:DNA repair"/>
    <property type="evidence" value="ECO:0007669"/>
    <property type="project" value="InterPro"/>
</dbReference>
<keyword evidence="3" id="KW-0489">Methyltransferase</keyword>
<accession>A0A2Z2IVU0</accession>
<proteinExistence type="predicted"/>
<dbReference type="EMBL" id="CP021252">
    <property type="protein sequence ID" value="ART20136.1"/>
    <property type="molecule type" value="Genomic_DNA"/>
</dbReference>